<dbReference type="GO" id="GO:0005829">
    <property type="term" value="C:cytosol"/>
    <property type="evidence" value="ECO:0007669"/>
    <property type="project" value="TreeGrafter"/>
</dbReference>
<dbReference type="GO" id="GO:0016787">
    <property type="term" value="F:hydrolase activity"/>
    <property type="evidence" value="ECO:0007669"/>
    <property type="project" value="UniProtKB-KW"/>
</dbReference>
<dbReference type="InterPro" id="IPR001650">
    <property type="entry name" value="Helicase_C-like"/>
</dbReference>
<dbReference type="EMBL" id="MBFR01000403">
    <property type="protein sequence ID" value="PVU88229.1"/>
    <property type="molecule type" value="Genomic_DNA"/>
</dbReference>
<dbReference type="SMART" id="SM00490">
    <property type="entry name" value="HELICc"/>
    <property type="match status" value="1"/>
</dbReference>
<keyword evidence="6 11" id="KW-0067">ATP-binding</keyword>
<dbReference type="PROSITE" id="PS51194">
    <property type="entry name" value="HELICASE_CTER"/>
    <property type="match status" value="1"/>
</dbReference>
<dbReference type="GO" id="GO:0005730">
    <property type="term" value="C:nucleolus"/>
    <property type="evidence" value="ECO:0007669"/>
    <property type="project" value="UniProtKB-SubCell"/>
</dbReference>
<comment type="similarity">
    <text evidence="9">Belongs to the DEAD box helicase family. DDX52/ROK1 subfamily.</text>
</comment>
<evidence type="ECO:0000256" key="3">
    <source>
        <dbReference type="ARBA" id="ARBA00022741"/>
    </source>
</evidence>
<evidence type="ECO:0000256" key="7">
    <source>
        <dbReference type="ARBA" id="ARBA00022884"/>
    </source>
</evidence>
<evidence type="ECO:0000256" key="5">
    <source>
        <dbReference type="ARBA" id="ARBA00022806"/>
    </source>
</evidence>
<gene>
    <name evidence="15" type="ORF">BB561_005964</name>
</gene>
<evidence type="ECO:0000313" key="15">
    <source>
        <dbReference type="EMBL" id="PVU88229.1"/>
    </source>
</evidence>
<evidence type="ECO:0000256" key="4">
    <source>
        <dbReference type="ARBA" id="ARBA00022801"/>
    </source>
</evidence>
<dbReference type="InterPro" id="IPR050079">
    <property type="entry name" value="DEAD_box_RNA_helicase"/>
</dbReference>
<dbReference type="InterPro" id="IPR011545">
    <property type="entry name" value="DEAD/DEAH_box_helicase_dom"/>
</dbReference>
<dbReference type="STRING" id="133385.A0A2T9Y7A3"/>
<comment type="catalytic activity">
    <reaction evidence="10">
        <text>ATP + H2O = ADP + phosphate + H(+)</text>
        <dbReference type="Rhea" id="RHEA:13065"/>
        <dbReference type="ChEBI" id="CHEBI:15377"/>
        <dbReference type="ChEBI" id="CHEBI:15378"/>
        <dbReference type="ChEBI" id="CHEBI:30616"/>
        <dbReference type="ChEBI" id="CHEBI:43474"/>
        <dbReference type="ChEBI" id="CHEBI:456216"/>
        <dbReference type="EC" id="3.6.4.13"/>
    </reaction>
</comment>
<dbReference type="InterPro" id="IPR014001">
    <property type="entry name" value="Helicase_ATP-bd"/>
</dbReference>
<evidence type="ECO:0000259" key="14">
    <source>
        <dbReference type="PROSITE" id="PS51194"/>
    </source>
</evidence>
<dbReference type="Pfam" id="PF00271">
    <property type="entry name" value="Helicase_C"/>
    <property type="match status" value="1"/>
</dbReference>
<comment type="caution">
    <text evidence="15">The sequence shown here is derived from an EMBL/GenBank/DDBJ whole genome shotgun (WGS) entry which is preliminary data.</text>
</comment>
<feature type="region of interest" description="Disordered" evidence="12">
    <location>
        <begin position="490"/>
        <end position="520"/>
    </location>
</feature>
<keyword evidence="7" id="KW-0694">RNA-binding</keyword>
<keyword evidence="3 11" id="KW-0547">Nucleotide-binding</keyword>
<dbReference type="PANTHER" id="PTHR47959">
    <property type="entry name" value="ATP-DEPENDENT RNA HELICASE RHLE-RELATED"/>
    <property type="match status" value="1"/>
</dbReference>
<evidence type="ECO:0000256" key="8">
    <source>
        <dbReference type="ARBA" id="ARBA00023242"/>
    </source>
</evidence>
<evidence type="ECO:0000313" key="16">
    <source>
        <dbReference type="Proteomes" id="UP000245383"/>
    </source>
</evidence>
<protein>
    <recommendedName>
        <fullName evidence="2">RNA helicase</fullName>
        <ecNumber evidence="2">3.6.4.13</ecNumber>
    </recommendedName>
</protein>
<keyword evidence="4 11" id="KW-0378">Hydrolase</keyword>
<dbReference type="Pfam" id="PF00270">
    <property type="entry name" value="DEAD"/>
    <property type="match status" value="2"/>
</dbReference>
<dbReference type="PROSITE" id="PS00039">
    <property type="entry name" value="DEAD_ATP_HELICASE"/>
    <property type="match status" value="1"/>
</dbReference>
<dbReference type="GO" id="GO:0005524">
    <property type="term" value="F:ATP binding"/>
    <property type="evidence" value="ECO:0007669"/>
    <property type="project" value="UniProtKB-KW"/>
</dbReference>
<dbReference type="Proteomes" id="UP000245383">
    <property type="component" value="Unassembled WGS sequence"/>
</dbReference>
<keyword evidence="16" id="KW-1185">Reference proteome</keyword>
<proteinExistence type="inferred from homology"/>
<dbReference type="PROSITE" id="PS51192">
    <property type="entry name" value="HELICASE_ATP_BIND_1"/>
    <property type="match status" value="1"/>
</dbReference>
<dbReference type="InterPro" id="IPR000629">
    <property type="entry name" value="RNA-helicase_DEAD-box_CS"/>
</dbReference>
<evidence type="ECO:0000256" key="9">
    <source>
        <dbReference type="ARBA" id="ARBA00024355"/>
    </source>
</evidence>
<dbReference type="SMART" id="SM00487">
    <property type="entry name" value="DEXDc"/>
    <property type="match status" value="1"/>
</dbReference>
<evidence type="ECO:0000256" key="11">
    <source>
        <dbReference type="RuleBase" id="RU000492"/>
    </source>
</evidence>
<feature type="domain" description="Helicase C-terminal" evidence="14">
    <location>
        <begin position="312"/>
        <end position="473"/>
    </location>
</feature>
<name>A0A2T9Y7A3_9FUNG</name>
<dbReference type="InterPro" id="IPR027417">
    <property type="entry name" value="P-loop_NTPase"/>
</dbReference>
<accession>A0A2T9Y7A3</accession>
<dbReference type="SUPFAM" id="SSF52540">
    <property type="entry name" value="P-loop containing nucleoside triphosphate hydrolases"/>
    <property type="match status" value="2"/>
</dbReference>
<dbReference type="AlphaFoldDB" id="A0A2T9Y7A3"/>
<dbReference type="CDD" id="cd18787">
    <property type="entry name" value="SF2_C_DEAD"/>
    <property type="match status" value="1"/>
</dbReference>
<evidence type="ECO:0000256" key="12">
    <source>
        <dbReference type="SAM" id="MobiDB-lite"/>
    </source>
</evidence>
<evidence type="ECO:0000256" key="1">
    <source>
        <dbReference type="ARBA" id="ARBA00004604"/>
    </source>
</evidence>
<evidence type="ECO:0000256" key="6">
    <source>
        <dbReference type="ARBA" id="ARBA00022840"/>
    </source>
</evidence>
<evidence type="ECO:0000259" key="13">
    <source>
        <dbReference type="PROSITE" id="PS51192"/>
    </source>
</evidence>
<reference evidence="15 16" key="1">
    <citation type="journal article" date="2018" name="MBio">
        <title>Comparative Genomics Reveals the Core Gene Toolbox for the Fungus-Insect Symbiosis.</title>
        <authorList>
            <person name="Wang Y."/>
            <person name="Stata M."/>
            <person name="Wang W."/>
            <person name="Stajich J.E."/>
            <person name="White M.M."/>
            <person name="Moncalvo J.M."/>
        </authorList>
    </citation>
    <scope>NUCLEOTIDE SEQUENCE [LARGE SCALE GENOMIC DNA]</scope>
    <source>
        <strain evidence="15 16">SWE-8-4</strain>
    </source>
</reference>
<dbReference type="EC" id="3.6.4.13" evidence="2"/>
<organism evidence="15 16">
    <name type="scientific">Smittium simulii</name>
    <dbReference type="NCBI Taxonomy" id="133385"/>
    <lineage>
        <taxon>Eukaryota</taxon>
        <taxon>Fungi</taxon>
        <taxon>Fungi incertae sedis</taxon>
        <taxon>Zoopagomycota</taxon>
        <taxon>Kickxellomycotina</taxon>
        <taxon>Harpellomycetes</taxon>
        <taxon>Harpellales</taxon>
        <taxon>Legeriomycetaceae</taxon>
        <taxon>Smittium</taxon>
    </lineage>
</organism>
<dbReference type="GO" id="GO:0003724">
    <property type="term" value="F:RNA helicase activity"/>
    <property type="evidence" value="ECO:0007669"/>
    <property type="project" value="UniProtKB-EC"/>
</dbReference>
<dbReference type="GO" id="GO:0003723">
    <property type="term" value="F:RNA binding"/>
    <property type="evidence" value="ECO:0007669"/>
    <property type="project" value="UniProtKB-KW"/>
</dbReference>
<dbReference type="Gene3D" id="3.40.50.300">
    <property type="entry name" value="P-loop containing nucleotide triphosphate hydrolases"/>
    <property type="match status" value="3"/>
</dbReference>
<keyword evidence="8" id="KW-0539">Nucleus</keyword>
<feature type="domain" description="Helicase ATP-binding" evidence="13">
    <location>
        <begin position="153"/>
        <end position="301"/>
    </location>
</feature>
<sequence length="520" mass="59196">MSLLSILGMGANFNKKTLGKNIGLNESQRKPEKIFTEPKILDYVPHELDILSSFNQNETSQNNSESVDSAKIKNVDYESLNFELSENDTPFETEQQVNEYRKKNQIRVFGSDIPNPFKTFYMMKTRYEYKNYLEKNMIRFGFLEPTPIQKQAIPISLDKRDLIACAPTGSGKTLAFLLPMINLIENNLDNSKELQGVIISPTRELANQIHERFQQLVPKKKIAASLLTKTSNANKMQDPKAKKKFLLDEADRLLDQGFVEQVDNILSECNISELQISIFSATVPSMVEALAGRIMKDPVKVFVGASNAATDTIDQNLVFVGQEEGKLIEIRNMINAGFQPPCLIFVQSIERAKELFFELIYDGINVEVIHADKTKNQRDKIIESFRQGKLWILISTELMARGIDFKGVNLVINYDFPQTVESYIHRIGRTGRAGRAGKAITYFTKDDSPYLKNVVNVMKSSGCNVPEWMLNLKKPTTSIKKNIKKRPIKRDNISTVPAFDKKRQQHKKNIIAQSKKQKNE</sequence>
<evidence type="ECO:0000256" key="2">
    <source>
        <dbReference type="ARBA" id="ARBA00012552"/>
    </source>
</evidence>
<comment type="subcellular location">
    <subcellularLocation>
        <location evidence="1">Nucleus</location>
        <location evidence="1">Nucleolus</location>
    </subcellularLocation>
</comment>
<dbReference type="FunFam" id="3.40.50.300:FF:000759">
    <property type="entry name" value="probable ATP-dependent RNA helicase DDX52"/>
    <property type="match status" value="1"/>
</dbReference>
<keyword evidence="5 11" id="KW-0347">Helicase</keyword>
<dbReference type="OrthoDB" id="360161at2759"/>
<dbReference type="PANTHER" id="PTHR47959:SF15">
    <property type="entry name" value="RNA HELICASE"/>
    <property type="match status" value="1"/>
</dbReference>
<evidence type="ECO:0000256" key="10">
    <source>
        <dbReference type="ARBA" id="ARBA00047984"/>
    </source>
</evidence>